<accession>A0A1B6LZZ5</accession>
<dbReference type="GO" id="GO:1990166">
    <property type="term" value="P:protein localization to site of double-strand break"/>
    <property type="evidence" value="ECO:0007669"/>
    <property type="project" value="TreeGrafter"/>
</dbReference>
<evidence type="ECO:0000256" key="1">
    <source>
        <dbReference type="SAM" id="MobiDB-lite"/>
    </source>
</evidence>
<feature type="region of interest" description="Disordered" evidence="1">
    <location>
        <begin position="831"/>
        <end position="908"/>
    </location>
</feature>
<dbReference type="InterPro" id="IPR042479">
    <property type="entry name" value="Slf1"/>
</dbReference>
<dbReference type="GO" id="GO:0006974">
    <property type="term" value="P:DNA damage response"/>
    <property type="evidence" value="ECO:0007669"/>
    <property type="project" value="TreeGrafter"/>
</dbReference>
<dbReference type="AlphaFoldDB" id="A0A1B6LZZ5"/>
<dbReference type="GO" id="GO:0005634">
    <property type="term" value="C:nucleus"/>
    <property type="evidence" value="ECO:0007669"/>
    <property type="project" value="TreeGrafter"/>
</dbReference>
<organism evidence="2">
    <name type="scientific">Graphocephala atropunctata</name>
    <dbReference type="NCBI Taxonomy" id="36148"/>
    <lineage>
        <taxon>Eukaryota</taxon>
        <taxon>Metazoa</taxon>
        <taxon>Ecdysozoa</taxon>
        <taxon>Arthropoda</taxon>
        <taxon>Hexapoda</taxon>
        <taxon>Insecta</taxon>
        <taxon>Pterygota</taxon>
        <taxon>Neoptera</taxon>
        <taxon>Paraneoptera</taxon>
        <taxon>Hemiptera</taxon>
        <taxon>Auchenorrhyncha</taxon>
        <taxon>Membracoidea</taxon>
        <taxon>Cicadellidae</taxon>
        <taxon>Cicadellinae</taxon>
        <taxon>Cicadellini</taxon>
        <taxon>Graphocephala</taxon>
    </lineage>
</organism>
<dbReference type="InterPro" id="IPR036770">
    <property type="entry name" value="Ankyrin_rpt-contain_sf"/>
</dbReference>
<dbReference type="PANTHER" id="PTHR46677:SF1">
    <property type="entry name" value="SMC5-SMC6 COMPLEX LOCALIZATION FACTOR PROTEIN 1"/>
    <property type="match status" value="1"/>
</dbReference>
<feature type="region of interest" description="Disordered" evidence="1">
    <location>
        <begin position="39"/>
        <end position="73"/>
    </location>
</feature>
<dbReference type="Gene3D" id="1.25.40.20">
    <property type="entry name" value="Ankyrin repeat-containing domain"/>
    <property type="match status" value="1"/>
</dbReference>
<dbReference type="SUPFAM" id="SSF48403">
    <property type="entry name" value="Ankyrin repeat"/>
    <property type="match status" value="1"/>
</dbReference>
<evidence type="ECO:0000313" key="2">
    <source>
        <dbReference type="EMBL" id="JAT29248.1"/>
    </source>
</evidence>
<feature type="non-terminal residue" evidence="2">
    <location>
        <position position="1"/>
    </location>
</feature>
<gene>
    <name evidence="2" type="ORF">g.26050</name>
</gene>
<feature type="compositionally biased region" description="Basic and acidic residues" evidence="1">
    <location>
        <begin position="61"/>
        <end position="73"/>
    </location>
</feature>
<feature type="compositionally biased region" description="Polar residues" evidence="1">
    <location>
        <begin position="831"/>
        <end position="840"/>
    </location>
</feature>
<sequence length="908" mass="104796">SLTQEVSRMTDIKRACESNSSIKKKKIKFSFTPQINTLDNYFSKPKQKSSTSKNTSISSNNKEKDRVMPNPEEMKCNIDPSGCNLRTPDTETNIAHLIPENDLRNKSKLIYPELIWEPKKSRISGVKFKNIIYNFCFEDFFKQYNKLSGELIPDCCNPATCDKRHKDIKPREISTFSNPTFFNLLDNPLNNWIYELSPTAFSILREQYYRGDVLRILFDYILAGPSAERMWDVKDIICKHITLHPPCTAHMRRFYKQLLDQAYSDECCFKTELAHEGVFNYVMRKLETEVVQTSGSGSQTADSTIVEESQGITFELLEERHNNFKPLLEHEYKEVMNDLDGIEKSFRETKILLTNDETLERLTVALELIVDLLVTDFQISVSKLKRYVADEKELLKVQVPLIKHFMDCDLRNKVFRLYANTTDKPLWTQLNRLIGVMAEQVHLFKPPVLRFWTYPNLHSDCFTFATAFCDSVDKGEWDSSVRLQRLRALQPSWLQFLVAMNWTKSDLNIQITGTDLKTLVEIIHMHVKSPVKIEKCVKKMKCDKRVLTQKSSLKMKEVTKKNKFGETLLHCLCKKKNSSMAEIQSVLALPETDINAKDNRGWTPLHNAINCQSVLNTKVLLQHQLIPGESAVDINAQNDIGFTALHQAVLLKSLELCKLLVDCGGVSLLRKPDHGGKTPFDYAKDMANEVPDILQHFEIVMKKEDDLCLRPDSELNLEDYLIKFLIVASDAFMSNYHITQLRNVMRTGEDTIMAPHKKFILLNKNTLLKFNEDQKQMGKLCLILDKLSENSKNSTLVKIWHNKLKENISYGSDIHNPPSVLEDSTCEVSNQTETVSTPSEQHNEDLVSSPWYGWSDEDDEPNYKMPWRGWSDDEEPPNYNMPWKGWPDQDEELNHEMSSPQPTPEQSN</sequence>
<protein>
    <submittedName>
        <fullName evidence="2">Uncharacterized protein</fullName>
    </submittedName>
</protein>
<name>A0A1B6LZZ5_9HEMI</name>
<dbReference type="PANTHER" id="PTHR46677">
    <property type="entry name" value="SMC5-SMC6 COMPLEX LOCALIZATION FACTOR PROTEIN 1"/>
    <property type="match status" value="1"/>
</dbReference>
<proteinExistence type="predicted"/>
<dbReference type="EMBL" id="GEBQ01010729">
    <property type="protein sequence ID" value="JAT29248.1"/>
    <property type="molecule type" value="Transcribed_RNA"/>
</dbReference>
<feature type="compositionally biased region" description="Polar residues" evidence="1">
    <location>
        <begin position="896"/>
        <end position="908"/>
    </location>
</feature>
<dbReference type="GO" id="GO:2000781">
    <property type="term" value="P:positive regulation of double-strand break repair"/>
    <property type="evidence" value="ECO:0007669"/>
    <property type="project" value="InterPro"/>
</dbReference>
<dbReference type="GO" id="GO:0035861">
    <property type="term" value="C:site of double-strand break"/>
    <property type="evidence" value="ECO:0007669"/>
    <property type="project" value="TreeGrafter"/>
</dbReference>
<feature type="compositionally biased region" description="Low complexity" evidence="1">
    <location>
        <begin position="48"/>
        <end position="60"/>
    </location>
</feature>
<reference evidence="2" key="1">
    <citation type="submission" date="2015-11" db="EMBL/GenBank/DDBJ databases">
        <title>De novo transcriptome assembly of four potential Pierce s Disease insect vectors from Arizona vineyards.</title>
        <authorList>
            <person name="Tassone E.E."/>
        </authorList>
    </citation>
    <scope>NUCLEOTIDE SEQUENCE</scope>
</reference>